<dbReference type="CDD" id="cd00143">
    <property type="entry name" value="PP2Cc"/>
    <property type="match status" value="1"/>
</dbReference>
<accession>A0ABR7DKS5</accession>
<evidence type="ECO:0000256" key="1">
    <source>
        <dbReference type="SAM" id="Phobius"/>
    </source>
</evidence>
<dbReference type="RefSeq" id="WP_186928187.1">
    <property type="nucleotide sequence ID" value="NZ_JACOOJ010000002.1"/>
</dbReference>
<dbReference type="PANTHER" id="PTHR13832">
    <property type="entry name" value="PROTEIN PHOSPHATASE 2C"/>
    <property type="match status" value="1"/>
</dbReference>
<name>A0ABR7DKS5_9BACT</name>
<keyword evidence="1" id="KW-1133">Transmembrane helix</keyword>
<comment type="caution">
    <text evidence="3">The sequence shown here is derived from an EMBL/GenBank/DDBJ whole genome shotgun (WGS) entry which is preliminary data.</text>
</comment>
<protein>
    <submittedName>
        <fullName evidence="3">Serine/threonine-protein phosphatase</fullName>
    </submittedName>
</protein>
<dbReference type="SMART" id="SM00331">
    <property type="entry name" value="PP2C_SIG"/>
    <property type="match status" value="1"/>
</dbReference>
<reference evidence="3 4" key="1">
    <citation type="submission" date="2020-08" db="EMBL/GenBank/DDBJ databases">
        <title>Genome public.</title>
        <authorList>
            <person name="Liu C."/>
            <person name="Sun Q."/>
        </authorList>
    </citation>
    <scope>NUCLEOTIDE SEQUENCE [LARGE SCALE GENOMIC DNA]</scope>
    <source>
        <strain evidence="3 4">NSJ-79</strain>
    </source>
</reference>
<dbReference type="PROSITE" id="PS51746">
    <property type="entry name" value="PPM_2"/>
    <property type="match status" value="1"/>
</dbReference>
<dbReference type="PANTHER" id="PTHR13832:SF860">
    <property type="entry name" value="PROTEIN PHOSPHATASE PHPP"/>
    <property type="match status" value="1"/>
</dbReference>
<feature type="transmembrane region" description="Helical" evidence="1">
    <location>
        <begin position="309"/>
        <end position="329"/>
    </location>
</feature>
<organism evidence="3 4">
    <name type="scientific">Parabacteroides hominis</name>
    <dbReference type="NCBI Taxonomy" id="2763057"/>
    <lineage>
        <taxon>Bacteria</taxon>
        <taxon>Pseudomonadati</taxon>
        <taxon>Bacteroidota</taxon>
        <taxon>Bacteroidia</taxon>
        <taxon>Bacteroidales</taxon>
        <taxon>Tannerellaceae</taxon>
        <taxon>Parabacteroides</taxon>
    </lineage>
</organism>
<feature type="domain" description="PPM-type phosphatase" evidence="2">
    <location>
        <begin position="13"/>
        <end position="278"/>
    </location>
</feature>
<keyword evidence="1" id="KW-0812">Transmembrane</keyword>
<dbReference type="SUPFAM" id="SSF81606">
    <property type="entry name" value="PP2C-like"/>
    <property type="match status" value="1"/>
</dbReference>
<sequence>MGETNSNSPFKFKLGAQTNVGCVRTNNEDNFVVSTDLAAGEWLLPRDCHTLFTLGDKGAMLVVADGMGGLDAGEIASRIAVDTVKEFFSADKITDEIAKDDSAIRKYMHEAVVAADNAIKKRSKEEEGVKSMGTTLVAAWLFEGFANIVWCGDSRAYLFNPVSGLAQVTKDHSYVQELVDSGRLLPEYAFDHPDSNIITRSLGNPRKAANPDFIRLPLQEGEILLLCTDGLNSMLRDEEIEAVMQETSDDIDMCTKSLIQGALDLGGHDNVTVVLCQVAPEENKTPMPEMQQTVSTFTEKERKKPVRKLVLWTTGIFFILLLSCLAWLLSAEGNGQPWKNKIIHWYEQTVK</sequence>
<evidence type="ECO:0000259" key="2">
    <source>
        <dbReference type="PROSITE" id="PS51746"/>
    </source>
</evidence>
<dbReference type="InterPro" id="IPR001932">
    <property type="entry name" value="PPM-type_phosphatase-like_dom"/>
</dbReference>
<gene>
    <name evidence="3" type="ORF">H8S65_01440</name>
</gene>
<dbReference type="SMART" id="SM00332">
    <property type="entry name" value="PP2Cc"/>
    <property type="match status" value="1"/>
</dbReference>
<dbReference type="Pfam" id="PF13672">
    <property type="entry name" value="PP2C_2"/>
    <property type="match status" value="1"/>
</dbReference>
<dbReference type="InterPro" id="IPR036457">
    <property type="entry name" value="PPM-type-like_dom_sf"/>
</dbReference>
<dbReference type="InterPro" id="IPR015655">
    <property type="entry name" value="PP2C"/>
</dbReference>
<evidence type="ECO:0000313" key="4">
    <source>
        <dbReference type="Proteomes" id="UP000651475"/>
    </source>
</evidence>
<keyword evidence="4" id="KW-1185">Reference proteome</keyword>
<dbReference type="Gene3D" id="3.60.40.10">
    <property type="entry name" value="PPM-type phosphatase domain"/>
    <property type="match status" value="1"/>
</dbReference>
<dbReference type="Proteomes" id="UP000651475">
    <property type="component" value="Unassembled WGS sequence"/>
</dbReference>
<keyword evidence="1" id="KW-0472">Membrane</keyword>
<proteinExistence type="predicted"/>
<evidence type="ECO:0000313" key="3">
    <source>
        <dbReference type="EMBL" id="MBC5631443.1"/>
    </source>
</evidence>
<dbReference type="EMBL" id="JACOOJ010000002">
    <property type="protein sequence ID" value="MBC5631443.1"/>
    <property type="molecule type" value="Genomic_DNA"/>
</dbReference>